<proteinExistence type="predicted"/>
<evidence type="ECO:0008006" key="4">
    <source>
        <dbReference type="Google" id="ProtNLM"/>
    </source>
</evidence>
<feature type="region of interest" description="Disordered" evidence="1">
    <location>
        <begin position="28"/>
        <end position="82"/>
    </location>
</feature>
<dbReference type="PANTHER" id="PTHR42336">
    <property type="entry name" value="THIOREDOXIN DOMAIN-CONTAINING PROTEIN-RELATED"/>
    <property type="match status" value="1"/>
</dbReference>
<feature type="region of interest" description="Disordered" evidence="1">
    <location>
        <begin position="244"/>
        <end position="280"/>
    </location>
</feature>
<dbReference type="Pfam" id="PF13911">
    <property type="entry name" value="AhpC-TSA_2"/>
    <property type="match status" value="1"/>
</dbReference>
<dbReference type="eggNOG" id="ENOG502SN3X">
    <property type="taxonomic scope" value="Eukaryota"/>
</dbReference>
<dbReference type="EMBL" id="KI440848">
    <property type="protein sequence ID" value="ERS96962.1"/>
    <property type="molecule type" value="Genomic_DNA"/>
</dbReference>
<organism evidence="2 3">
    <name type="scientific">Sporothrix schenckii (strain ATCC 58251 / de Perez 2211183)</name>
    <name type="common">Rose-picker's disease fungus</name>
    <dbReference type="NCBI Taxonomy" id="1391915"/>
    <lineage>
        <taxon>Eukaryota</taxon>
        <taxon>Fungi</taxon>
        <taxon>Dikarya</taxon>
        <taxon>Ascomycota</taxon>
        <taxon>Pezizomycotina</taxon>
        <taxon>Sordariomycetes</taxon>
        <taxon>Sordariomycetidae</taxon>
        <taxon>Ophiostomatales</taxon>
        <taxon>Ophiostomataceae</taxon>
        <taxon>Sporothrix</taxon>
    </lineage>
</organism>
<dbReference type="HOGENOM" id="CLU_072123_1_0_1"/>
<dbReference type="Gene3D" id="3.40.30.10">
    <property type="entry name" value="Glutaredoxin"/>
    <property type="match status" value="1"/>
</dbReference>
<evidence type="ECO:0000313" key="2">
    <source>
        <dbReference type="EMBL" id="ERS96962.1"/>
    </source>
</evidence>
<dbReference type="Proteomes" id="UP000018087">
    <property type="component" value="Unassembled WGS sequence"/>
</dbReference>
<accession>U7PN14</accession>
<sequence length="335" mass="34375">MFSSLTTKLAMKKMGISSDTFNLSLPDMSGGGAAADSDAKAGANKLKKTRTGPLPPGTVPGLDDDDLDGNGRGGGSSGGKQWPAWMSVKALPLTVQPWLTPPPAPIPVATACPKKGDAAPLDRDRKLTVGGGAKPVVVVFLRCVGCAFAQKTFLNLRTLANRYAGQLTCIAVSHSSFAATQKWLDLLGGAWNVQVVIDEDRAVYAAWGLGLGSVWYVLNPSTQIQGWKETGWLGQTVAGYMEKRQPGKSGGAGAGAGADKKNGGASEAAPPPLAGTGGSGVVDAVSDGPATIMGNKWQQAGAFAVNSRGIVMFGQKALRADDVLDLDQAIASLGL</sequence>
<dbReference type="AlphaFoldDB" id="U7PN14"/>
<dbReference type="PANTHER" id="PTHR42336:SF1">
    <property type="entry name" value="ALKYL HYDROPEROXIDE REDUCTASE SUBUNIT C_ THIOL SPECIFIC ANTIOXIDANT DOMAIN-CONTAINING PROTEIN"/>
    <property type="match status" value="1"/>
</dbReference>
<dbReference type="SUPFAM" id="SSF52833">
    <property type="entry name" value="Thioredoxin-like"/>
    <property type="match status" value="1"/>
</dbReference>
<name>U7PN14_SPOS1</name>
<feature type="compositionally biased region" description="Low complexity" evidence="1">
    <location>
        <begin position="34"/>
        <end position="43"/>
    </location>
</feature>
<keyword evidence="3" id="KW-1185">Reference proteome</keyword>
<dbReference type="InterPro" id="IPR036249">
    <property type="entry name" value="Thioredoxin-like_sf"/>
</dbReference>
<reference evidence="3" key="1">
    <citation type="journal article" date="2014" name="Genome Announc.">
        <title>Genome sequence of the pathogenic fungus Sporothrix schenckii (ATCC 58251).</title>
        <authorList>
            <person name="Cuomo C.A."/>
            <person name="Rodriguez-Del Valle N."/>
            <person name="Perez-Sanchez L."/>
            <person name="Abouelleil A."/>
            <person name="Goldberg J."/>
            <person name="Young S."/>
            <person name="Zeng Q."/>
            <person name="Birren B.W."/>
        </authorList>
    </citation>
    <scope>NUCLEOTIDE SEQUENCE [LARGE SCALE GENOMIC DNA]</scope>
    <source>
        <strain evidence="3">ATCC 58251 / de Perez 2211183</strain>
    </source>
</reference>
<evidence type="ECO:0000313" key="3">
    <source>
        <dbReference type="Proteomes" id="UP000018087"/>
    </source>
</evidence>
<protein>
    <recommendedName>
        <fullName evidence="4">Alkyl hydroperoxide reductase subunit C/ Thiol specific antioxidant domain-containing protein</fullName>
    </recommendedName>
</protein>
<gene>
    <name evidence="2" type="ORF">HMPREF1624_06289</name>
</gene>
<dbReference type="InterPro" id="IPR032801">
    <property type="entry name" value="PXL2A/B/C"/>
</dbReference>
<dbReference type="OrthoDB" id="40334at2759"/>
<evidence type="ECO:0000256" key="1">
    <source>
        <dbReference type="SAM" id="MobiDB-lite"/>
    </source>
</evidence>